<dbReference type="Proteomes" id="UP000252585">
    <property type="component" value="Unassembled WGS sequence"/>
</dbReference>
<keyword evidence="12" id="KW-1185">Reference proteome</keyword>
<evidence type="ECO:0000256" key="8">
    <source>
        <dbReference type="ARBA" id="ARBA00029924"/>
    </source>
</evidence>
<dbReference type="HAMAP" id="MF_00366">
    <property type="entry name" value="RNApol_bact_RpoZ"/>
    <property type="match status" value="1"/>
</dbReference>
<gene>
    <name evidence="10" type="primary">rpoZ</name>
    <name evidence="11" type="ORF">DFR57_106164</name>
</gene>
<evidence type="ECO:0000313" key="11">
    <source>
        <dbReference type="EMBL" id="RCW70767.1"/>
    </source>
</evidence>
<dbReference type="EC" id="2.7.7.6" evidence="2 10"/>
<evidence type="ECO:0000256" key="6">
    <source>
        <dbReference type="ARBA" id="ARBA00022695"/>
    </source>
</evidence>
<dbReference type="GO" id="GO:0003677">
    <property type="term" value="F:DNA binding"/>
    <property type="evidence" value="ECO:0007669"/>
    <property type="project" value="UniProtKB-UniRule"/>
</dbReference>
<evidence type="ECO:0000256" key="5">
    <source>
        <dbReference type="ARBA" id="ARBA00022679"/>
    </source>
</evidence>
<organism evidence="11 12">
    <name type="scientific">Saliterribacillus persicus</name>
    <dbReference type="NCBI Taxonomy" id="930114"/>
    <lineage>
        <taxon>Bacteria</taxon>
        <taxon>Bacillati</taxon>
        <taxon>Bacillota</taxon>
        <taxon>Bacilli</taxon>
        <taxon>Bacillales</taxon>
        <taxon>Bacillaceae</taxon>
        <taxon>Saliterribacillus</taxon>
    </lineage>
</organism>
<evidence type="ECO:0000256" key="3">
    <source>
        <dbReference type="ARBA" id="ARBA00013725"/>
    </source>
</evidence>
<dbReference type="Pfam" id="PF01192">
    <property type="entry name" value="RNA_pol_Rpb6"/>
    <property type="match status" value="1"/>
</dbReference>
<comment type="caution">
    <text evidence="11">The sequence shown here is derived from an EMBL/GenBank/DDBJ whole genome shotgun (WGS) entry which is preliminary data.</text>
</comment>
<evidence type="ECO:0000256" key="1">
    <source>
        <dbReference type="ARBA" id="ARBA00006711"/>
    </source>
</evidence>
<dbReference type="RefSeq" id="WP_114352759.1">
    <property type="nucleotide sequence ID" value="NZ_QPJJ01000006.1"/>
</dbReference>
<evidence type="ECO:0000313" key="12">
    <source>
        <dbReference type="Proteomes" id="UP000252585"/>
    </source>
</evidence>
<accession>A0A368XW72</accession>
<dbReference type="GO" id="GO:0000428">
    <property type="term" value="C:DNA-directed RNA polymerase complex"/>
    <property type="evidence" value="ECO:0007669"/>
    <property type="project" value="UniProtKB-KW"/>
</dbReference>
<dbReference type="NCBIfam" id="TIGR00690">
    <property type="entry name" value="rpoZ"/>
    <property type="match status" value="1"/>
</dbReference>
<dbReference type="InterPro" id="IPR036161">
    <property type="entry name" value="RPB6/omega-like_sf"/>
</dbReference>
<evidence type="ECO:0000256" key="7">
    <source>
        <dbReference type="ARBA" id="ARBA00023163"/>
    </source>
</evidence>
<dbReference type="EMBL" id="QPJJ01000006">
    <property type="protein sequence ID" value="RCW70767.1"/>
    <property type="molecule type" value="Genomic_DNA"/>
</dbReference>
<dbReference type="PANTHER" id="PTHR34476:SF1">
    <property type="entry name" value="DNA-DIRECTED RNA POLYMERASE SUBUNIT OMEGA"/>
    <property type="match status" value="1"/>
</dbReference>
<dbReference type="OrthoDB" id="9815459at2"/>
<dbReference type="SUPFAM" id="SSF63562">
    <property type="entry name" value="RPB6/omega subunit-like"/>
    <property type="match status" value="1"/>
</dbReference>
<dbReference type="InterPro" id="IPR003716">
    <property type="entry name" value="DNA-dir_RNA_pol_omega"/>
</dbReference>
<sequence>MLLEPSIDKLQTKINSKYTLVTLSAKRARQIQDTNHYQLEHTQSEKFVGIALEEILADKLTCEETEDSSQDLYSKNLSE</sequence>
<comment type="catalytic activity">
    <reaction evidence="9 10">
        <text>RNA(n) + a ribonucleoside 5'-triphosphate = RNA(n+1) + diphosphate</text>
        <dbReference type="Rhea" id="RHEA:21248"/>
        <dbReference type="Rhea" id="RHEA-COMP:14527"/>
        <dbReference type="Rhea" id="RHEA-COMP:17342"/>
        <dbReference type="ChEBI" id="CHEBI:33019"/>
        <dbReference type="ChEBI" id="CHEBI:61557"/>
        <dbReference type="ChEBI" id="CHEBI:140395"/>
        <dbReference type="EC" id="2.7.7.6"/>
    </reaction>
</comment>
<comment type="function">
    <text evidence="10">Promotes RNA polymerase assembly. Latches the N- and C-terminal regions of the beta' subunit thereby facilitating its interaction with the beta and alpha subunits.</text>
</comment>
<keyword evidence="7 10" id="KW-0804">Transcription</keyword>
<keyword evidence="6 10" id="KW-0548">Nucleotidyltransferase</keyword>
<dbReference type="GO" id="GO:0006351">
    <property type="term" value="P:DNA-templated transcription"/>
    <property type="evidence" value="ECO:0007669"/>
    <property type="project" value="UniProtKB-UniRule"/>
</dbReference>
<dbReference type="InterPro" id="IPR006110">
    <property type="entry name" value="Pol_omega/Rpo6/RPB6"/>
</dbReference>
<evidence type="ECO:0000256" key="9">
    <source>
        <dbReference type="ARBA" id="ARBA00048552"/>
    </source>
</evidence>
<name>A0A368XW72_9BACI</name>
<evidence type="ECO:0000256" key="10">
    <source>
        <dbReference type="HAMAP-Rule" id="MF_00366"/>
    </source>
</evidence>
<proteinExistence type="inferred from homology"/>
<reference evidence="11 12" key="1">
    <citation type="submission" date="2018-07" db="EMBL/GenBank/DDBJ databases">
        <title>Genomic Encyclopedia of Type Strains, Phase IV (KMG-IV): sequencing the most valuable type-strain genomes for metagenomic binning, comparative biology and taxonomic classification.</title>
        <authorList>
            <person name="Goeker M."/>
        </authorList>
    </citation>
    <scope>NUCLEOTIDE SEQUENCE [LARGE SCALE GENOMIC DNA]</scope>
    <source>
        <strain evidence="11 12">DSM 27696</strain>
    </source>
</reference>
<comment type="subunit">
    <text evidence="10">The RNAP catalytic core consists of 2 alpha, 1 beta, 1 beta' and 1 omega subunit. When a sigma factor is associated with the core the holoenzyme is formed, which can initiate transcription.</text>
</comment>
<dbReference type="AlphaFoldDB" id="A0A368XW72"/>
<keyword evidence="5 10" id="KW-0808">Transferase</keyword>
<protein>
    <recommendedName>
        <fullName evidence="3 10">DNA-directed RNA polymerase subunit omega</fullName>
        <shortName evidence="10">RNAP omega subunit</shortName>
        <ecNumber evidence="2 10">2.7.7.6</ecNumber>
    </recommendedName>
    <alternativeName>
        <fullName evidence="10">RNA polymerase omega subunit</fullName>
    </alternativeName>
    <alternativeName>
        <fullName evidence="8 10">Transcriptase subunit omega</fullName>
    </alternativeName>
</protein>
<evidence type="ECO:0000256" key="4">
    <source>
        <dbReference type="ARBA" id="ARBA00022478"/>
    </source>
</evidence>
<keyword evidence="4 10" id="KW-0240">DNA-directed RNA polymerase</keyword>
<dbReference type="Gene3D" id="3.90.940.10">
    <property type="match status" value="1"/>
</dbReference>
<dbReference type="PANTHER" id="PTHR34476">
    <property type="entry name" value="DNA-DIRECTED RNA POLYMERASE SUBUNIT OMEGA"/>
    <property type="match status" value="1"/>
</dbReference>
<dbReference type="SMART" id="SM01409">
    <property type="entry name" value="RNA_pol_Rpb6"/>
    <property type="match status" value="1"/>
</dbReference>
<comment type="similarity">
    <text evidence="1 10">Belongs to the RNA polymerase subunit omega family.</text>
</comment>
<dbReference type="GO" id="GO:0003899">
    <property type="term" value="F:DNA-directed RNA polymerase activity"/>
    <property type="evidence" value="ECO:0007669"/>
    <property type="project" value="UniProtKB-UniRule"/>
</dbReference>
<evidence type="ECO:0000256" key="2">
    <source>
        <dbReference type="ARBA" id="ARBA00012418"/>
    </source>
</evidence>